<dbReference type="InterPro" id="IPR011614">
    <property type="entry name" value="Catalase_core"/>
</dbReference>
<dbReference type="EMBL" id="CP009501">
    <property type="protein sequence ID" value="AKB12570.1"/>
    <property type="molecule type" value="Genomic_DNA"/>
</dbReference>
<name>A0A0E3NBK6_METTT</name>
<reference evidence="2 3" key="1">
    <citation type="submission" date="2014-07" db="EMBL/GenBank/DDBJ databases">
        <title>Methanogenic archaea and the global carbon cycle.</title>
        <authorList>
            <person name="Henriksen J.R."/>
            <person name="Luke J."/>
            <person name="Reinhart S."/>
            <person name="Benedict M.N."/>
            <person name="Youngblut N.D."/>
            <person name="Metcalf M.E."/>
            <person name="Whitaker R.J."/>
            <person name="Metcalf W.W."/>
        </authorList>
    </citation>
    <scope>NUCLEOTIDE SEQUENCE [LARGE SCALE GENOMIC DNA]</scope>
    <source>
        <strain evidence="3">ATCC 43570 / DSM 1825 / OCM 12 / VKM B-1830 / TM-1</strain>
    </source>
</reference>
<dbReference type="STRING" id="523844.MSTHT_0812"/>
<dbReference type="InterPro" id="IPR024168">
    <property type="entry name" value="Catalase_SrpA-type_pred"/>
</dbReference>
<dbReference type="InterPro" id="IPR020835">
    <property type="entry name" value="Catalase_sf"/>
</dbReference>
<dbReference type="GO" id="GO:0042542">
    <property type="term" value="P:response to hydrogen peroxide"/>
    <property type="evidence" value="ECO:0007669"/>
    <property type="project" value="TreeGrafter"/>
</dbReference>
<dbReference type="GO" id="GO:0042744">
    <property type="term" value="P:hydrogen peroxide catabolic process"/>
    <property type="evidence" value="ECO:0007669"/>
    <property type="project" value="TreeGrafter"/>
</dbReference>
<organism evidence="2 3">
    <name type="scientific">Methanosarcina thermophila (strain ATCC 43570 / DSM 1825 / OCM 12 / VKM B-1830 / TM-1)</name>
    <dbReference type="NCBI Taxonomy" id="523844"/>
    <lineage>
        <taxon>Archaea</taxon>
        <taxon>Methanobacteriati</taxon>
        <taxon>Methanobacteriota</taxon>
        <taxon>Stenosarchaea group</taxon>
        <taxon>Methanomicrobia</taxon>
        <taxon>Methanosarcinales</taxon>
        <taxon>Methanosarcinaceae</taxon>
        <taxon>Methanosarcina</taxon>
    </lineage>
</organism>
<accession>A0A0E3NBK6</accession>
<feature type="domain" description="Catalase core" evidence="1">
    <location>
        <begin position="31"/>
        <end position="332"/>
    </location>
</feature>
<dbReference type="CDD" id="cd08153">
    <property type="entry name" value="srpA_like"/>
    <property type="match status" value="1"/>
</dbReference>
<dbReference type="OrthoDB" id="136482at2157"/>
<dbReference type="Pfam" id="PF00199">
    <property type="entry name" value="Catalase"/>
    <property type="match status" value="1"/>
</dbReference>
<dbReference type="Proteomes" id="UP000066529">
    <property type="component" value="Chromosome"/>
</dbReference>
<keyword evidence="2" id="KW-0575">Peroxidase</keyword>
<evidence type="ECO:0000313" key="3">
    <source>
        <dbReference type="Proteomes" id="UP000066529"/>
    </source>
</evidence>
<dbReference type="PROSITE" id="PS51402">
    <property type="entry name" value="CATALASE_3"/>
    <property type="match status" value="1"/>
</dbReference>
<dbReference type="PATRIC" id="fig|523844.20.peg.1039"/>
<dbReference type="GeneID" id="41603837"/>
<dbReference type="PANTHER" id="PTHR11465">
    <property type="entry name" value="CATALASE"/>
    <property type="match status" value="1"/>
</dbReference>
<dbReference type="GO" id="GO:0004096">
    <property type="term" value="F:catalase activity"/>
    <property type="evidence" value="ECO:0007669"/>
    <property type="project" value="UniProtKB-EC"/>
</dbReference>
<dbReference type="RefSeq" id="WP_082086764.1">
    <property type="nucleotide sequence ID" value="NZ_CP009501.1"/>
</dbReference>
<gene>
    <name evidence="2" type="ORF">MSTHT_0812</name>
</gene>
<dbReference type="PIRSF" id="PIRSF000296">
    <property type="entry name" value="SrpA"/>
    <property type="match status" value="1"/>
</dbReference>
<protein>
    <submittedName>
        <fullName evidence="2">Catalase</fullName>
        <ecNumber evidence="2">1.11.1.6</ecNumber>
    </submittedName>
</protein>
<dbReference type="PANTHER" id="PTHR11465:SF62">
    <property type="entry name" value="CATALASE T"/>
    <property type="match status" value="1"/>
</dbReference>
<evidence type="ECO:0000313" key="2">
    <source>
        <dbReference type="EMBL" id="AKB12570.1"/>
    </source>
</evidence>
<dbReference type="Gene3D" id="1.20.1280.120">
    <property type="match status" value="1"/>
</dbReference>
<dbReference type="SUPFAM" id="SSF56634">
    <property type="entry name" value="Heme-dependent catalase-like"/>
    <property type="match status" value="1"/>
</dbReference>
<dbReference type="Gene3D" id="2.40.180.10">
    <property type="entry name" value="Catalase core domain"/>
    <property type="match status" value="1"/>
</dbReference>
<dbReference type="GO" id="GO:0020037">
    <property type="term" value="F:heme binding"/>
    <property type="evidence" value="ECO:0007669"/>
    <property type="project" value="InterPro"/>
</dbReference>
<dbReference type="AlphaFoldDB" id="A0A0E3NBK6"/>
<sequence length="332" mass="36635">MSQENNYHALSDDKIGKNYSEENLKSFPIQQNSTPAELVDALNLVFGKQTYGRAVHAKGIVMRGRFLPSQQASTLSKAPHFQDIAVPITVRFSDFAGILTISDTDPLSSPRGLALKFHLPDGTETDLITHSFNGFPVATIDEFKELLIALGSSGPSVAAPTPADIYLAAHPIAKSFLESQLPPPVSYATLTYYAVNSFKFTNAQGETSFGRYQIVPQAGNQFLSEEEIARASPNYLADEIRQRVADSPIRFNFRVQLPEPGDEIDNPSIAWPDTRKTIDIGVIEITEAVHDSATVERDLLFLPSRLPAGIEPADPMVYRSPAYIISYQRRHQ</sequence>
<dbReference type="EC" id="1.11.1.6" evidence="2"/>
<dbReference type="KEGG" id="mthr:MSTHT_0812"/>
<proteinExistence type="predicted"/>
<dbReference type="GO" id="GO:0005737">
    <property type="term" value="C:cytoplasm"/>
    <property type="evidence" value="ECO:0007669"/>
    <property type="project" value="TreeGrafter"/>
</dbReference>
<evidence type="ECO:0000259" key="1">
    <source>
        <dbReference type="SMART" id="SM01060"/>
    </source>
</evidence>
<dbReference type="HOGENOM" id="CLU_045961_0_0_2"/>
<dbReference type="SMART" id="SM01060">
    <property type="entry name" value="Catalase"/>
    <property type="match status" value="1"/>
</dbReference>
<keyword evidence="2" id="KW-0560">Oxidoreductase</keyword>
<dbReference type="InterPro" id="IPR018028">
    <property type="entry name" value="Catalase"/>
</dbReference>